<dbReference type="InterPro" id="IPR010982">
    <property type="entry name" value="Lambda_DNA-bd_dom_sf"/>
</dbReference>
<evidence type="ECO:0000313" key="3">
    <source>
        <dbReference type="Proteomes" id="UP000075799"/>
    </source>
</evidence>
<sequence>MESLFDLHEVDVRECLKKLIDIKKNRNRRFSQRAFAIQLGFTSSTFNEILTGKRNLSKKSINKIKLGLGKDPDIKKYLYESAKVSLSQRWYYDAFLELVATEGFEEIPSWIAGRLGISEEQARFGLEELEQNGTLTRNTSGCLVHAEGLRRRAHLRLVKNPQTEDLAKLSQAVTAPQSNEQFYGTLVMAIDPNDFEYIRARVMDVMKEHSDFLCRDGVKKQEVYLLSFGCMPLTKKVSSSK</sequence>
<evidence type="ECO:0000313" key="2">
    <source>
        <dbReference type="EMBL" id="KYG62967.1"/>
    </source>
</evidence>
<accession>A0A161QF52</accession>
<proteinExistence type="predicted"/>
<dbReference type="CDD" id="cd00093">
    <property type="entry name" value="HTH_XRE"/>
    <property type="match status" value="1"/>
</dbReference>
<dbReference type="SUPFAM" id="SSF47413">
    <property type="entry name" value="lambda repressor-like DNA-binding domains"/>
    <property type="match status" value="1"/>
</dbReference>
<reference evidence="2 3" key="1">
    <citation type="submission" date="2016-03" db="EMBL/GenBank/DDBJ databases">
        <authorList>
            <person name="Ploux O."/>
        </authorList>
    </citation>
    <scope>NUCLEOTIDE SEQUENCE [LARGE SCALE GENOMIC DNA]</scope>
    <source>
        <strain evidence="2 3">EC13</strain>
    </source>
</reference>
<comment type="caution">
    <text evidence="2">The sequence shown here is derived from an EMBL/GenBank/DDBJ whole genome shotgun (WGS) entry which is preliminary data.</text>
</comment>
<dbReference type="Gene3D" id="1.10.260.40">
    <property type="entry name" value="lambda repressor-like DNA-binding domains"/>
    <property type="match status" value="1"/>
</dbReference>
<dbReference type="Pfam" id="PF14394">
    <property type="entry name" value="DUF4423"/>
    <property type="match status" value="1"/>
</dbReference>
<dbReference type="RefSeq" id="WP_063209488.1">
    <property type="nucleotide sequence ID" value="NZ_LUKD01000008.1"/>
</dbReference>
<organism evidence="2 3">
    <name type="scientific">Bdellovibrio bacteriovorus</name>
    <dbReference type="NCBI Taxonomy" id="959"/>
    <lineage>
        <taxon>Bacteria</taxon>
        <taxon>Pseudomonadati</taxon>
        <taxon>Bdellovibrionota</taxon>
        <taxon>Bdellovibrionia</taxon>
        <taxon>Bdellovibrionales</taxon>
        <taxon>Pseudobdellovibrionaceae</taxon>
        <taxon>Bdellovibrio</taxon>
    </lineage>
</organism>
<protein>
    <recommendedName>
        <fullName evidence="1">HTH cro/C1-type domain-containing protein</fullName>
    </recommendedName>
</protein>
<gene>
    <name evidence="2" type="ORF">AZI87_17045</name>
</gene>
<dbReference type="InterPro" id="IPR025537">
    <property type="entry name" value="DUF4423"/>
</dbReference>
<dbReference type="Proteomes" id="UP000075799">
    <property type="component" value="Unassembled WGS sequence"/>
</dbReference>
<dbReference type="AlphaFoldDB" id="A0A161QF52"/>
<name>A0A161QF52_BDEBC</name>
<dbReference type="InterPro" id="IPR001387">
    <property type="entry name" value="Cro/C1-type_HTH"/>
</dbReference>
<evidence type="ECO:0000259" key="1">
    <source>
        <dbReference type="PROSITE" id="PS50943"/>
    </source>
</evidence>
<dbReference type="EMBL" id="LUKD01000008">
    <property type="protein sequence ID" value="KYG62967.1"/>
    <property type="molecule type" value="Genomic_DNA"/>
</dbReference>
<feature type="domain" description="HTH cro/C1-type" evidence="1">
    <location>
        <begin position="28"/>
        <end position="75"/>
    </location>
</feature>
<dbReference type="GO" id="GO:0003677">
    <property type="term" value="F:DNA binding"/>
    <property type="evidence" value="ECO:0007669"/>
    <property type="project" value="InterPro"/>
</dbReference>
<dbReference type="PROSITE" id="PS50943">
    <property type="entry name" value="HTH_CROC1"/>
    <property type="match status" value="1"/>
</dbReference>